<reference evidence="5" key="1">
    <citation type="journal article" date="2019" name="Int. J. Syst. Evol. Microbiol.">
        <title>The Global Catalogue of Microorganisms (GCM) 10K type strain sequencing project: providing services to taxonomists for standard genome sequencing and annotation.</title>
        <authorList>
            <consortium name="The Broad Institute Genomics Platform"/>
            <consortium name="The Broad Institute Genome Sequencing Center for Infectious Disease"/>
            <person name="Wu L."/>
            <person name="Ma J."/>
        </authorList>
    </citation>
    <scope>NUCLEOTIDE SEQUENCE [LARGE SCALE GENOMIC DNA]</scope>
    <source>
        <strain evidence="5">DFY41</strain>
    </source>
</reference>
<keyword evidence="2" id="KW-0812">Transmembrane</keyword>
<organism evidence="4 5">
    <name type="scientific">Nocardioides taihuensis</name>
    <dbReference type="NCBI Taxonomy" id="1835606"/>
    <lineage>
        <taxon>Bacteria</taxon>
        <taxon>Bacillati</taxon>
        <taxon>Actinomycetota</taxon>
        <taxon>Actinomycetes</taxon>
        <taxon>Propionibacteriales</taxon>
        <taxon>Nocardioidaceae</taxon>
        <taxon>Nocardioides</taxon>
    </lineage>
</organism>
<feature type="signal peptide" evidence="3">
    <location>
        <begin position="1"/>
        <end position="31"/>
    </location>
</feature>
<protein>
    <recommendedName>
        <fullName evidence="6">DUF4129 domain-containing protein</fullName>
    </recommendedName>
</protein>
<feature type="transmembrane region" description="Helical" evidence="2">
    <location>
        <begin position="146"/>
        <end position="165"/>
    </location>
</feature>
<dbReference type="Proteomes" id="UP001596087">
    <property type="component" value="Unassembled WGS sequence"/>
</dbReference>
<evidence type="ECO:0000256" key="2">
    <source>
        <dbReference type="SAM" id="Phobius"/>
    </source>
</evidence>
<gene>
    <name evidence="4" type="ORF">ACFPGP_13705</name>
</gene>
<feature type="compositionally biased region" description="Polar residues" evidence="1">
    <location>
        <begin position="37"/>
        <end position="61"/>
    </location>
</feature>
<evidence type="ECO:0000313" key="5">
    <source>
        <dbReference type="Proteomes" id="UP001596087"/>
    </source>
</evidence>
<feature type="chain" id="PRO_5046242208" description="DUF4129 domain-containing protein" evidence="3">
    <location>
        <begin position="32"/>
        <end position="287"/>
    </location>
</feature>
<dbReference type="RefSeq" id="WP_378590995.1">
    <property type="nucleotide sequence ID" value="NZ_JBHSKD010000015.1"/>
</dbReference>
<evidence type="ECO:0008006" key="6">
    <source>
        <dbReference type="Google" id="ProtNLM"/>
    </source>
</evidence>
<proteinExistence type="predicted"/>
<keyword evidence="5" id="KW-1185">Reference proteome</keyword>
<feature type="compositionally biased region" description="Basic and acidic residues" evidence="1">
    <location>
        <begin position="124"/>
        <end position="136"/>
    </location>
</feature>
<comment type="caution">
    <text evidence="4">The sequence shown here is derived from an EMBL/GenBank/DDBJ whole genome shotgun (WGS) entry which is preliminary data.</text>
</comment>
<evidence type="ECO:0000313" key="4">
    <source>
        <dbReference type="EMBL" id="MFC5177732.1"/>
    </source>
</evidence>
<accession>A0ABW0BKY5</accession>
<name>A0ABW0BKY5_9ACTN</name>
<keyword evidence="2" id="KW-0472">Membrane</keyword>
<keyword evidence="3" id="KW-0732">Signal</keyword>
<sequence>MIDVGQKIRNSRYWRGLVIAVVVAASLSACGEDSPITVPSPTGSFTRTGLTSLPTSLPSRTRTTEPDATLESSTTRETTSEPTSEETSEETTSGPTSEPTTATVTRETEVTATSSPTPTDDATDAGKKGKDKKAEGDGEDDGTPPWIWWVLAALAVAGAVLALLLPRALRRRRWDAELASSVTEARWLAGELLPQLQQASSVAEVAGGWQVSAGRVAALEDQLTGLVSSAPDEPRRGRATELRDAVRAARGEVDRLITSGTSPSPSRELSAIASRLAAALDPATPPN</sequence>
<feature type="region of interest" description="Disordered" evidence="1">
    <location>
        <begin position="31"/>
        <end position="143"/>
    </location>
</feature>
<feature type="compositionally biased region" description="Low complexity" evidence="1">
    <location>
        <begin position="69"/>
        <end position="82"/>
    </location>
</feature>
<dbReference type="EMBL" id="JBHSKD010000015">
    <property type="protein sequence ID" value="MFC5177732.1"/>
    <property type="molecule type" value="Genomic_DNA"/>
</dbReference>
<evidence type="ECO:0000256" key="1">
    <source>
        <dbReference type="SAM" id="MobiDB-lite"/>
    </source>
</evidence>
<keyword evidence="2" id="KW-1133">Transmembrane helix</keyword>
<feature type="compositionally biased region" description="Low complexity" evidence="1">
    <location>
        <begin position="90"/>
        <end position="120"/>
    </location>
</feature>
<dbReference type="PROSITE" id="PS51257">
    <property type="entry name" value="PROKAR_LIPOPROTEIN"/>
    <property type="match status" value="1"/>
</dbReference>
<evidence type="ECO:0000256" key="3">
    <source>
        <dbReference type="SAM" id="SignalP"/>
    </source>
</evidence>